<dbReference type="SMART" id="SM00606">
    <property type="entry name" value="CBD_IV"/>
    <property type="match status" value="1"/>
</dbReference>
<dbReference type="InterPro" id="IPR052176">
    <property type="entry name" value="Glycosyl_Hydrlase_43_Enz"/>
</dbReference>
<dbReference type="InterPro" id="IPR005084">
    <property type="entry name" value="CBM6"/>
</dbReference>
<evidence type="ECO:0000256" key="2">
    <source>
        <dbReference type="ARBA" id="ARBA00022651"/>
    </source>
</evidence>
<feature type="site" description="Important for catalytic activity, responsible for pKa modulation of the active site Glu and correct orientation of both the proton donor and substrate" evidence="7">
    <location>
        <position position="230"/>
    </location>
</feature>
<dbReference type="Gene3D" id="2.60.120.260">
    <property type="entry name" value="Galactose-binding domain-like"/>
    <property type="match status" value="1"/>
</dbReference>
<evidence type="ECO:0000256" key="6">
    <source>
        <dbReference type="ARBA" id="ARBA00023295"/>
    </source>
</evidence>
<keyword evidence="6 8" id="KW-0326">Glycosidase</keyword>
<evidence type="ECO:0000256" key="5">
    <source>
        <dbReference type="ARBA" id="ARBA00023277"/>
    </source>
</evidence>
<dbReference type="InterPro" id="IPR023296">
    <property type="entry name" value="Glyco_hydro_beta-prop_sf"/>
</dbReference>
<dbReference type="PANTHER" id="PTHR43772:SF2">
    <property type="entry name" value="PUTATIVE (AFU_ORTHOLOGUE AFUA_2G04480)-RELATED"/>
    <property type="match status" value="1"/>
</dbReference>
<dbReference type="InterPro" id="IPR008979">
    <property type="entry name" value="Galactose-bd-like_sf"/>
</dbReference>
<accession>A0A173VTM3</accession>
<dbReference type="STRING" id="166486.ERS852572_03494"/>
<dbReference type="GO" id="GO:0046556">
    <property type="term" value="F:alpha-L-arabinofuranosidase activity"/>
    <property type="evidence" value="ECO:0007669"/>
    <property type="project" value="UniProtKB-EC"/>
</dbReference>
<dbReference type="PROSITE" id="PS51175">
    <property type="entry name" value="CBM6"/>
    <property type="match status" value="1"/>
</dbReference>
<keyword evidence="3" id="KW-0732">Signal</keyword>
<keyword evidence="2" id="KW-0858">Xylan degradation</keyword>
<dbReference type="GO" id="GO:0045493">
    <property type="term" value="P:xylan catabolic process"/>
    <property type="evidence" value="ECO:0007669"/>
    <property type="project" value="UniProtKB-KW"/>
</dbReference>
<dbReference type="Proteomes" id="UP000095350">
    <property type="component" value="Unassembled WGS sequence"/>
</dbReference>
<reference evidence="11 12" key="1">
    <citation type="submission" date="2015-09" db="EMBL/GenBank/DDBJ databases">
        <authorList>
            <consortium name="Pathogen Informatics"/>
        </authorList>
    </citation>
    <scope>NUCLEOTIDE SEQUENCE [LARGE SCALE GENOMIC DNA]</scope>
    <source>
        <strain evidence="11 12">2789STDY5834960</strain>
    </source>
</reference>
<keyword evidence="5" id="KW-0119">Carbohydrate metabolism</keyword>
<dbReference type="InterPro" id="IPR006584">
    <property type="entry name" value="Cellulose-bd_IV"/>
</dbReference>
<dbReference type="EMBL" id="CYXZ01000038">
    <property type="protein sequence ID" value="CUN30414.1"/>
    <property type="molecule type" value="Genomic_DNA"/>
</dbReference>
<dbReference type="SUPFAM" id="SSF75005">
    <property type="entry name" value="Arabinanase/levansucrase/invertase"/>
    <property type="match status" value="1"/>
</dbReference>
<dbReference type="CDD" id="cd04084">
    <property type="entry name" value="CBM6_xylanase-like"/>
    <property type="match status" value="1"/>
</dbReference>
<sequence length="549" mass="60891">MKKQMGLSRSLWKKIILAQLSISLAFGIYGCDSEKMTVEKKQKVENESTEIQQESEGEKMRMTTTEMEKIFESVLPEKAYKEIGNHNPVMTQRFGADPYAMVYDGRVYLYMTCDEPMLDENGEILENDYSNIYKINVISSADLVNWTDHGSVYAASKNGAATWGNNSWAPAAACKEIDGKMRFFLYFANSGNGIAVLTSDSPTGPFTDPLGEALISRATPTCAEVTWLFDPAVLMDDDGSAYIYFGGGIPSEDKAANPGTARVAKLSDNMISLDGDPVIIENVSYLFEDSGINKINGIYYYSYCSNFNVPNEKEDEIGFSSGEIITMSSDNPMGPFTLCGPILKNPQYYFGRGGNNHHCMFEFEGQWYMAYHTRILEEAMGINKGYRSTNIDKVTFDEEGNIEMIQGTLTGVEQFGALNPYQKVEAVTMGVMGGIETTQYGEKSIECGSGDMIVTGIHTGSWIGVYGVDFGTRHVEEFSVAARGKGTGYIKICMDSLDGEVLGYAEIDPDDAMEFTEITTQIDRKIAGKHDIYFIFSGKGFELESWYFN</sequence>
<dbReference type="PaxDb" id="166486-ERS852572_03494"/>
<dbReference type="PROSITE" id="PS51257">
    <property type="entry name" value="PROKAR_LIPOPROTEIN"/>
    <property type="match status" value="1"/>
</dbReference>
<dbReference type="Pfam" id="PF03422">
    <property type="entry name" value="CBM_6"/>
    <property type="match status" value="1"/>
</dbReference>
<dbReference type="SUPFAM" id="SSF49785">
    <property type="entry name" value="Galactose-binding domain-like"/>
    <property type="match status" value="1"/>
</dbReference>
<evidence type="ECO:0000313" key="12">
    <source>
        <dbReference type="Proteomes" id="UP000095350"/>
    </source>
</evidence>
<evidence type="ECO:0000259" key="10">
    <source>
        <dbReference type="PROSITE" id="PS51175"/>
    </source>
</evidence>
<dbReference type="PANTHER" id="PTHR43772">
    <property type="entry name" value="ENDO-1,4-BETA-XYLANASE"/>
    <property type="match status" value="1"/>
</dbReference>
<dbReference type="Gene3D" id="2.115.10.20">
    <property type="entry name" value="Glycosyl hydrolase domain, family 43"/>
    <property type="match status" value="1"/>
</dbReference>
<evidence type="ECO:0000313" key="11">
    <source>
        <dbReference type="EMBL" id="CUN30414.1"/>
    </source>
</evidence>
<evidence type="ECO:0000256" key="3">
    <source>
        <dbReference type="ARBA" id="ARBA00022729"/>
    </source>
</evidence>
<dbReference type="CDD" id="cd09003">
    <property type="entry name" value="GH43_XynD-like"/>
    <property type="match status" value="1"/>
</dbReference>
<evidence type="ECO:0000256" key="8">
    <source>
        <dbReference type="RuleBase" id="RU361187"/>
    </source>
</evidence>
<comment type="similarity">
    <text evidence="1 8">Belongs to the glycosyl hydrolase 43 family.</text>
</comment>
<keyword evidence="2" id="KW-0624">Polysaccharide degradation</keyword>
<keyword evidence="4 8" id="KW-0378">Hydrolase</keyword>
<dbReference type="EC" id="3.2.1.55" evidence="11"/>
<feature type="domain" description="CBM6" evidence="10">
    <location>
        <begin position="422"/>
        <end position="549"/>
    </location>
</feature>
<dbReference type="AlphaFoldDB" id="A0A173VTM3"/>
<dbReference type="GO" id="GO:0030246">
    <property type="term" value="F:carbohydrate binding"/>
    <property type="evidence" value="ECO:0007669"/>
    <property type="project" value="InterPro"/>
</dbReference>
<name>A0A173VTM3_9FIRM</name>
<evidence type="ECO:0000256" key="1">
    <source>
        <dbReference type="ARBA" id="ARBA00009865"/>
    </source>
</evidence>
<feature type="region of interest" description="Disordered" evidence="9">
    <location>
        <begin position="40"/>
        <end position="61"/>
    </location>
</feature>
<organism evidence="11 12">
    <name type="scientific">Roseburia intestinalis</name>
    <dbReference type="NCBI Taxonomy" id="166486"/>
    <lineage>
        <taxon>Bacteria</taxon>
        <taxon>Bacillati</taxon>
        <taxon>Bacillota</taxon>
        <taxon>Clostridia</taxon>
        <taxon>Lachnospirales</taxon>
        <taxon>Lachnospiraceae</taxon>
        <taxon>Roseburia</taxon>
    </lineage>
</organism>
<evidence type="ECO:0000256" key="9">
    <source>
        <dbReference type="SAM" id="MobiDB-lite"/>
    </source>
</evidence>
<proteinExistence type="inferred from homology"/>
<dbReference type="InterPro" id="IPR006710">
    <property type="entry name" value="Glyco_hydro_43"/>
</dbReference>
<dbReference type="Pfam" id="PF04616">
    <property type="entry name" value="Glyco_hydro_43"/>
    <property type="match status" value="1"/>
</dbReference>
<evidence type="ECO:0000256" key="7">
    <source>
        <dbReference type="PIRSR" id="PIRSR606710-2"/>
    </source>
</evidence>
<gene>
    <name evidence="11" type="primary">xynD</name>
    <name evidence="11" type="ORF">ERS852572_03494</name>
</gene>
<evidence type="ECO:0000256" key="4">
    <source>
        <dbReference type="ARBA" id="ARBA00022801"/>
    </source>
</evidence>
<protein>
    <submittedName>
        <fullName evidence="11">Arabinoxylan arabinofuranohydrolase</fullName>
        <ecNumber evidence="11">3.2.1.55</ecNumber>
    </submittedName>
</protein>